<reference evidence="2" key="1">
    <citation type="submission" date="2016-10" db="EMBL/GenBank/DDBJ databases">
        <authorList>
            <person name="Varghese N."/>
            <person name="Submissions S."/>
        </authorList>
    </citation>
    <scope>NUCLEOTIDE SEQUENCE [LARGE SCALE GENOMIC DNA]</scope>
    <source>
        <strain evidence="2">CGMCC 1.3704</strain>
    </source>
</reference>
<dbReference type="Proteomes" id="UP000183557">
    <property type="component" value="Unassembled WGS sequence"/>
</dbReference>
<gene>
    <name evidence="1" type="ORF">SAMN04487936_109139</name>
</gene>
<proteinExistence type="predicted"/>
<accession>A0A1I3XUQ6</accession>
<keyword evidence="2" id="KW-1185">Reference proteome</keyword>
<organism evidence="1 2">
    <name type="scientific">Halobacillus dabanensis</name>
    <dbReference type="NCBI Taxonomy" id="240302"/>
    <lineage>
        <taxon>Bacteria</taxon>
        <taxon>Bacillati</taxon>
        <taxon>Bacillota</taxon>
        <taxon>Bacilli</taxon>
        <taxon>Bacillales</taxon>
        <taxon>Bacillaceae</taxon>
        <taxon>Halobacillus</taxon>
    </lineage>
</organism>
<evidence type="ECO:0000313" key="2">
    <source>
        <dbReference type="Proteomes" id="UP000183557"/>
    </source>
</evidence>
<dbReference type="AlphaFoldDB" id="A0A1I3XUQ6"/>
<sequence>MKHMRHIAKQVDDWTRVEAEFSGEYAHQLTNVIKECNCDEELKNIIISSLIDRYMFFYTNSNRPHKITRLMLDLLDKKDFHFESPSPRNNLLEQSIDHLIKGSGLLPTLWKVQQIWGNNTAQELIEFLYTQYYEGFEPNDDHISWINKYKPYYLTQGMPWGKDDTHAN</sequence>
<dbReference type="EMBL" id="FOSB01000009">
    <property type="protein sequence ID" value="SFK23275.1"/>
    <property type="molecule type" value="Genomic_DNA"/>
</dbReference>
<name>A0A1I3XUQ6_HALDA</name>
<protein>
    <submittedName>
        <fullName evidence="1">Uncharacterized protein</fullName>
    </submittedName>
</protein>
<dbReference type="RefSeq" id="WP_075037436.1">
    <property type="nucleotide sequence ID" value="NZ_FOSB01000009.1"/>
</dbReference>
<dbReference type="OrthoDB" id="2223502at2"/>
<evidence type="ECO:0000313" key="1">
    <source>
        <dbReference type="EMBL" id="SFK23275.1"/>
    </source>
</evidence>